<feature type="region of interest" description="Disordered" evidence="6">
    <location>
        <begin position="589"/>
        <end position="612"/>
    </location>
</feature>
<keyword evidence="2 4" id="KW-0863">Zinc-finger</keyword>
<dbReference type="PROSITE" id="PS50089">
    <property type="entry name" value="ZF_RING_2"/>
    <property type="match status" value="1"/>
</dbReference>
<dbReference type="GO" id="GO:0061630">
    <property type="term" value="F:ubiquitin protein ligase activity"/>
    <property type="evidence" value="ECO:0007669"/>
    <property type="project" value="TreeGrafter"/>
</dbReference>
<evidence type="ECO:0000313" key="9">
    <source>
        <dbReference type="EMBL" id="TMS35170.1"/>
    </source>
</evidence>
<dbReference type="STRING" id="34508.A0A4U8UPR8"/>
<dbReference type="GO" id="GO:0005737">
    <property type="term" value="C:cytoplasm"/>
    <property type="evidence" value="ECO:0007669"/>
    <property type="project" value="TreeGrafter"/>
</dbReference>
<reference evidence="9 10" key="1">
    <citation type="journal article" date="2015" name="Genome Biol.">
        <title>Comparative genomics of Steinernema reveals deeply conserved gene regulatory networks.</title>
        <authorList>
            <person name="Dillman A.R."/>
            <person name="Macchietto M."/>
            <person name="Porter C.F."/>
            <person name="Rogers A."/>
            <person name="Williams B."/>
            <person name="Antoshechkin I."/>
            <person name="Lee M.M."/>
            <person name="Goodwin Z."/>
            <person name="Lu X."/>
            <person name="Lewis E.E."/>
            <person name="Goodrich-Blair H."/>
            <person name="Stock S.P."/>
            <person name="Adams B.J."/>
            <person name="Sternberg P.W."/>
            <person name="Mortazavi A."/>
        </authorList>
    </citation>
    <scope>NUCLEOTIDE SEQUENCE [LARGE SCALE GENOMIC DNA]</scope>
    <source>
        <strain evidence="9 10">ALL</strain>
    </source>
</reference>
<dbReference type="InterPro" id="IPR047243">
    <property type="entry name" value="RING-H2_BRAP2"/>
</dbReference>
<feature type="region of interest" description="Disordered" evidence="6">
    <location>
        <begin position="21"/>
        <end position="71"/>
    </location>
</feature>
<keyword evidence="5" id="KW-0175">Coiled coil</keyword>
<dbReference type="Gene3D" id="3.30.40.10">
    <property type="entry name" value="Zinc/RING finger domain, C3HC4 (zinc finger)"/>
    <property type="match status" value="2"/>
</dbReference>
<dbReference type="SUPFAM" id="SSF57850">
    <property type="entry name" value="RING/U-box"/>
    <property type="match status" value="2"/>
</dbReference>
<feature type="domain" description="UBP-type" evidence="8">
    <location>
        <begin position="324"/>
        <end position="416"/>
    </location>
</feature>
<evidence type="ECO:0000256" key="5">
    <source>
        <dbReference type="SAM" id="Coils"/>
    </source>
</evidence>
<dbReference type="Pfam" id="PF02148">
    <property type="entry name" value="zf-UBP"/>
    <property type="match status" value="1"/>
</dbReference>
<dbReference type="SMART" id="SM00290">
    <property type="entry name" value="ZnF_UBP"/>
    <property type="match status" value="1"/>
</dbReference>
<dbReference type="PANTHER" id="PTHR24007:SF7">
    <property type="entry name" value="BRCA1-ASSOCIATED PROTEIN"/>
    <property type="match status" value="1"/>
</dbReference>
<evidence type="ECO:0000256" key="3">
    <source>
        <dbReference type="ARBA" id="ARBA00022833"/>
    </source>
</evidence>
<sequence>MLVDVIPILVKLEIRNGAPFVDISPTDEGISEKCGSNSPASFYSMPPKRRSKKSASRSETSAGAPLAPPVKANTMATNNKITLDRQACMGQRKYSEVVVETLKPTERSTAANAPSGSGTRPSGLATCSSQSSVTSSSVKSNIELPPLDKVTQSYFCGNPSVEKTTGLLHFYKQSANEAVVDDEITMLCMLGVPASVTCRDLMEFVSPMMDKISEIKIIRDSTPNQYMVLLKMKSHTDACAFYCEFNDGPFFAVENPEHRCRLVFVERVESVGAENAGSLPFSGLTELPTCAVCLERMDDDVLTILCNHSFHAKCLKQCSEITCPVCRYLQTPEVTQCQTCTDCDKTTDLWMCMVCGNIGCGRYAEAHAYQHFLKTNHTYTIEVGGDKVWDYVGDNYVHRLIQVGSDNKFVEIEGQNCATEGSGKNVESLQVEYVCLLTNQLEAQRHYFEDRLRVVEQSFKEKDMDIQIKISNAMAEIRNLKEENEGMKKKVKELSQEKSSLEKKNLQITTKMEKTQKTLDDEQLVGRLMRKDLETLKSKLAECQTERSVTVANLEKIVIDKEEQINDLIAHFTTSEKIKQEIGEEGVNASIQLGAPSDKRSPAAKTTRRGKK</sequence>
<keyword evidence="1" id="KW-0479">Metal-binding</keyword>
<dbReference type="Pfam" id="PF13639">
    <property type="entry name" value="zf-RING_2"/>
    <property type="match status" value="1"/>
</dbReference>
<evidence type="ECO:0000259" key="7">
    <source>
        <dbReference type="PROSITE" id="PS50089"/>
    </source>
</evidence>
<dbReference type="OrthoDB" id="273556at2759"/>
<organism evidence="9 10">
    <name type="scientific">Steinernema carpocapsae</name>
    <name type="common">Entomopathogenic nematode</name>
    <dbReference type="NCBI Taxonomy" id="34508"/>
    <lineage>
        <taxon>Eukaryota</taxon>
        <taxon>Metazoa</taxon>
        <taxon>Ecdysozoa</taxon>
        <taxon>Nematoda</taxon>
        <taxon>Chromadorea</taxon>
        <taxon>Rhabditida</taxon>
        <taxon>Tylenchina</taxon>
        <taxon>Panagrolaimomorpha</taxon>
        <taxon>Strongyloidoidea</taxon>
        <taxon>Steinernematidae</taxon>
        <taxon>Steinernema</taxon>
    </lineage>
</organism>
<gene>
    <name evidence="9" type="ORF">L596_002624</name>
</gene>
<dbReference type="GO" id="GO:0016567">
    <property type="term" value="P:protein ubiquitination"/>
    <property type="evidence" value="ECO:0007669"/>
    <property type="project" value="TreeGrafter"/>
</dbReference>
<dbReference type="InterPro" id="IPR001607">
    <property type="entry name" value="Znf_UBP"/>
</dbReference>
<proteinExistence type="predicted"/>
<feature type="coiled-coil region" evidence="5">
    <location>
        <begin position="470"/>
        <end position="511"/>
    </location>
</feature>
<keyword evidence="3" id="KW-0862">Zinc</keyword>
<feature type="region of interest" description="Disordered" evidence="6">
    <location>
        <begin position="105"/>
        <end position="131"/>
    </location>
</feature>
<dbReference type="CDD" id="cd16457">
    <property type="entry name" value="RING-H2_BRAP2"/>
    <property type="match status" value="1"/>
</dbReference>
<evidence type="ECO:0000256" key="4">
    <source>
        <dbReference type="PROSITE-ProRule" id="PRU00502"/>
    </source>
</evidence>
<keyword evidence="10" id="KW-1185">Reference proteome</keyword>
<dbReference type="InterPro" id="IPR013083">
    <property type="entry name" value="Znf_RING/FYVE/PHD"/>
</dbReference>
<dbReference type="Proteomes" id="UP000298663">
    <property type="component" value="Unassembled WGS sequence"/>
</dbReference>
<dbReference type="InterPro" id="IPR001841">
    <property type="entry name" value="Znf_RING"/>
</dbReference>
<dbReference type="GO" id="GO:0007265">
    <property type="term" value="P:Ras protein signal transduction"/>
    <property type="evidence" value="ECO:0007669"/>
    <property type="project" value="TreeGrafter"/>
</dbReference>
<dbReference type="EMBL" id="AZBU02000001">
    <property type="protein sequence ID" value="TMS35170.1"/>
    <property type="molecule type" value="Genomic_DNA"/>
</dbReference>
<dbReference type="AlphaFoldDB" id="A0A4U8UPR8"/>
<feature type="compositionally biased region" description="Polar residues" evidence="6">
    <location>
        <begin position="107"/>
        <end position="120"/>
    </location>
</feature>
<name>A0A4U8UPR8_STECR</name>
<evidence type="ECO:0000256" key="6">
    <source>
        <dbReference type="SAM" id="MobiDB-lite"/>
    </source>
</evidence>
<accession>A0A4U8UPR8</accession>
<dbReference type="PROSITE" id="PS50271">
    <property type="entry name" value="ZF_UBP"/>
    <property type="match status" value="1"/>
</dbReference>
<feature type="domain" description="RING-type" evidence="7">
    <location>
        <begin position="290"/>
        <end position="327"/>
    </location>
</feature>
<dbReference type="PANTHER" id="PTHR24007">
    <property type="entry name" value="BRCA1-ASSOCIATED PROTEIN"/>
    <property type="match status" value="1"/>
</dbReference>
<dbReference type="InterPro" id="IPR011422">
    <property type="entry name" value="BRAP2/ETP1_RRM"/>
</dbReference>
<reference evidence="9 10" key="2">
    <citation type="journal article" date="2019" name="G3 (Bethesda)">
        <title>Hybrid Assembly of the Genome of the Entomopathogenic Nematode Steinernema carpocapsae Identifies the X-Chromosome.</title>
        <authorList>
            <person name="Serra L."/>
            <person name="Macchietto M."/>
            <person name="Macias-Munoz A."/>
            <person name="McGill C.J."/>
            <person name="Rodriguez I.M."/>
            <person name="Rodriguez B."/>
            <person name="Murad R."/>
            <person name="Mortazavi A."/>
        </authorList>
    </citation>
    <scope>NUCLEOTIDE SEQUENCE [LARGE SCALE GENOMIC DNA]</scope>
    <source>
        <strain evidence="9 10">ALL</strain>
    </source>
</reference>
<comment type="caution">
    <text evidence="9">The sequence shown here is derived from an EMBL/GenBank/DDBJ whole genome shotgun (WGS) entry which is preliminary data.</text>
</comment>
<evidence type="ECO:0000313" key="10">
    <source>
        <dbReference type="Proteomes" id="UP000298663"/>
    </source>
</evidence>
<evidence type="ECO:0000256" key="1">
    <source>
        <dbReference type="ARBA" id="ARBA00022723"/>
    </source>
</evidence>
<dbReference type="GO" id="GO:0008270">
    <property type="term" value="F:zinc ion binding"/>
    <property type="evidence" value="ECO:0007669"/>
    <property type="project" value="UniProtKB-KW"/>
</dbReference>
<evidence type="ECO:0000256" key="2">
    <source>
        <dbReference type="ARBA" id="ARBA00022771"/>
    </source>
</evidence>
<dbReference type="Pfam" id="PF07576">
    <property type="entry name" value="BRAP2"/>
    <property type="match status" value="1"/>
</dbReference>
<dbReference type="SMART" id="SM00184">
    <property type="entry name" value="RING"/>
    <property type="match status" value="1"/>
</dbReference>
<protein>
    <recommendedName>
        <fullName evidence="11">BRCA1-associated protein</fullName>
    </recommendedName>
</protein>
<evidence type="ECO:0008006" key="11">
    <source>
        <dbReference type="Google" id="ProtNLM"/>
    </source>
</evidence>
<evidence type="ECO:0000259" key="8">
    <source>
        <dbReference type="PROSITE" id="PS50271"/>
    </source>
</evidence>